<dbReference type="Proteomes" id="UP000784294">
    <property type="component" value="Unassembled WGS sequence"/>
</dbReference>
<accession>A0A3S5CKV5</accession>
<protein>
    <submittedName>
        <fullName evidence="2">Uncharacterized protein</fullName>
    </submittedName>
</protein>
<reference evidence="2" key="1">
    <citation type="submission" date="2018-11" db="EMBL/GenBank/DDBJ databases">
        <authorList>
            <consortium name="Pathogen Informatics"/>
        </authorList>
    </citation>
    <scope>NUCLEOTIDE SEQUENCE</scope>
</reference>
<name>A0A3S5CKV5_9PLAT</name>
<feature type="transmembrane region" description="Helical" evidence="1">
    <location>
        <begin position="86"/>
        <end position="105"/>
    </location>
</feature>
<proteinExistence type="predicted"/>
<comment type="caution">
    <text evidence="2">The sequence shown here is derived from an EMBL/GenBank/DDBJ whole genome shotgun (WGS) entry which is preliminary data.</text>
</comment>
<evidence type="ECO:0000256" key="1">
    <source>
        <dbReference type="SAM" id="Phobius"/>
    </source>
</evidence>
<gene>
    <name evidence="2" type="ORF">PXEA_LOCUS22982</name>
</gene>
<dbReference type="AlphaFoldDB" id="A0A3S5CKV5"/>
<keyword evidence="1" id="KW-0812">Transmembrane</keyword>
<feature type="transmembrane region" description="Helical" evidence="1">
    <location>
        <begin position="41"/>
        <end position="58"/>
    </location>
</feature>
<dbReference type="EMBL" id="CAAALY010104106">
    <property type="protein sequence ID" value="VEL29542.1"/>
    <property type="molecule type" value="Genomic_DNA"/>
</dbReference>
<sequence length="110" mass="11625">MLSYSNYVCCMTDDSSTSSPFSVSGTASSNQLQGMPKRNNLVVGGVAFYLVAVSFRYYNAGLASHLLLCLSIRHTLSNVPSHASSAILFVISSIGLVAVLTMLPLTDASD</sequence>
<evidence type="ECO:0000313" key="2">
    <source>
        <dbReference type="EMBL" id="VEL29542.1"/>
    </source>
</evidence>
<keyword evidence="3" id="KW-1185">Reference proteome</keyword>
<keyword evidence="1" id="KW-1133">Transmembrane helix</keyword>
<evidence type="ECO:0000313" key="3">
    <source>
        <dbReference type="Proteomes" id="UP000784294"/>
    </source>
</evidence>
<keyword evidence="1" id="KW-0472">Membrane</keyword>
<organism evidence="2 3">
    <name type="scientific">Protopolystoma xenopodis</name>
    <dbReference type="NCBI Taxonomy" id="117903"/>
    <lineage>
        <taxon>Eukaryota</taxon>
        <taxon>Metazoa</taxon>
        <taxon>Spiralia</taxon>
        <taxon>Lophotrochozoa</taxon>
        <taxon>Platyhelminthes</taxon>
        <taxon>Monogenea</taxon>
        <taxon>Polyopisthocotylea</taxon>
        <taxon>Polystomatidea</taxon>
        <taxon>Polystomatidae</taxon>
        <taxon>Protopolystoma</taxon>
    </lineage>
</organism>